<dbReference type="AlphaFoldDB" id="A0AAV5A6B2"/>
<gene>
    <name evidence="3" type="ORF">Clacol_004368</name>
</gene>
<name>A0AAV5A6B2_9AGAM</name>
<comment type="caution">
    <text evidence="3">The sequence shown here is derived from an EMBL/GenBank/DDBJ whole genome shotgun (WGS) entry which is preliminary data.</text>
</comment>
<proteinExistence type="predicted"/>
<feature type="region of interest" description="Disordered" evidence="1">
    <location>
        <begin position="209"/>
        <end position="228"/>
    </location>
</feature>
<evidence type="ECO:0000256" key="1">
    <source>
        <dbReference type="SAM" id="MobiDB-lite"/>
    </source>
</evidence>
<dbReference type="Proteomes" id="UP001050691">
    <property type="component" value="Unassembled WGS sequence"/>
</dbReference>
<keyword evidence="2" id="KW-1133">Transmembrane helix</keyword>
<dbReference type="EMBL" id="BPWL01000005">
    <property type="protein sequence ID" value="GJJ10142.1"/>
    <property type="molecule type" value="Genomic_DNA"/>
</dbReference>
<keyword evidence="2" id="KW-0472">Membrane</keyword>
<feature type="transmembrane region" description="Helical" evidence="2">
    <location>
        <begin position="84"/>
        <end position="102"/>
    </location>
</feature>
<reference evidence="3" key="1">
    <citation type="submission" date="2021-10" db="EMBL/GenBank/DDBJ databases">
        <title>De novo Genome Assembly of Clathrus columnatus (Basidiomycota, Fungi) Using Illumina and Nanopore Sequence Data.</title>
        <authorList>
            <person name="Ogiso-Tanaka E."/>
            <person name="Itagaki H."/>
            <person name="Hosoya T."/>
            <person name="Hosaka K."/>
        </authorList>
    </citation>
    <scope>NUCLEOTIDE SEQUENCE</scope>
    <source>
        <strain evidence="3">MO-923</strain>
    </source>
</reference>
<feature type="transmembrane region" description="Helical" evidence="2">
    <location>
        <begin position="137"/>
        <end position="155"/>
    </location>
</feature>
<evidence type="ECO:0000313" key="4">
    <source>
        <dbReference type="Proteomes" id="UP001050691"/>
    </source>
</evidence>
<organism evidence="3 4">
    <name type="scientific">Clathrus columnatus</name>
    <dbReference type="NCBI Taxonomy" id="1419009"/>
    <lineage>
        <taxon>Eukaryota</taxon>
        <taxon>Fungi</taxon>
        <taxon>Dikarya</taxon>
        <taxon>Basidiomycota</taxon>
        <taxon>Agaricomycotina</taxon>
        <taxon>Agaricomycetes</taxon>
        <taxon>Phallomycetidae</taxon>
        <taxon>Phallales</taxon>
        <taxon>Clathraceae</taxon>
        <taxon>Clathrus</taxon>
    </lineage>
</organism>
<sequence length="228" mass="25554">MTIALSITFFTPLILDIYVATKPECDPPPCAECIIPPAYFYTLILIGNVATALSDILAFIAVVRQVWGIWKEKRRLHLHTDKDFVTLLLQQVTELIIGYVGHHDFLLQLTKSSQFESSQISPLVASDFGAFQNAYEIPYSILYFGQVILICEFTLNLRRRNTTKSLPNQSALELELPDLNLSSQNNPIRSTQSILSRLQESIIADMGERTDEVNIGGPGEEELIPKTA</sequence>
<protein>
    <recommendedName>
        <fullName evidence="5">Anoctamin</fullName>
    </recommendedName>
</protein>
<evidence type="ECO:0000313" key="3">
    <source>
        <dbReference type="EMBL" id="GJJ10142.1"/>
    </source>
</evidence>
<keyword evidence="4" id="KW-1185">Reference proteome</keyword>
<accession>A0AAV5A6B2</accession>
<keyword evidence="2" id="KW-0812">Transmembrane</keyword>
<feature type="transmembrane region" description="Helical" evidence="2">
    <location>
        <begin position="39"/>
        <end position="63"/>
    </location>
</feature>
<evidence type="ECO:0008006" key="5">
    <source>
        <dbReference type="Google" id="ProtNLM"/>
    </source>
</evidence>
<evidence type="ECO:0000256" key="2">
    <source>
        <dbReference type="SAM" id="Phobius"/>
    </source>
</evidence>